<protein>
    <submittedName>
        <fullName evidence="1">Uncharacterized protein</fullName>
    </submittedName>
</protein>
<gene>
    <name evidence="1" type="ORF">HAX54_049538</name>
</gene>
<keyword evidence="2" id="KW-1185">Reference proteome</keyword>
<feature type="non-terminal residue" evidence="1">
    <location>
        <position position="1"/>
    </location>
</feature>
<sequence length="70" mass="7993">KTPMKRRSKASLASSHYLDPMLHRRFTDRYRRLTTLSPVHVGSAQFLFHISEASAVHGFLMRLAGVLPML</sequence>
<feature type="non-terminal residue" evidence="1">
    <location>
        <position position="70"/>
    </location>
</feature>
<proteinExistence type="predicted"/>
<evidence type="ECO:0000313" key="2">
    <source>
        <dbReference type="Proteomes" id="UP000823775"/>
    </source>
</evidence>
<evidence type="ECO:0000313" key="1">
    <source>
        <dbReference type="EMBL" id="MCD7462859.1"/>
    </source>
</evidence>
<organism evidence="1 2">
    <name type="scientific">Datura stramonium</name>
    <name type="common">Jimsonweed</name>
    <name type="synonym">Common thornapple</name>
    <dbReference type="NCBI Taxonomy" id="4076"/>
    <lineage>
        <taxon>Eukaryota</taxon>
        <taxon>Viridiplantae</taxon>
        <taxon>Streptophyta</taxon>
        <taxon>Embryophyta</taxon>
        <taxon>Tracheophyta</taxon>
        <taxon>Spermatophyta</taxon>
        <taxon>Magnoliopsida</taxon>
        <taxon>eudicotyledons</taxon>
        <taxon>Gunneridae</taxon>
        <taxon>Pentapetalae</taxon>
        <taxon>asterids</taxon>
        <taxon>lamiids</taxon>
        <taxon>Solanales</taxon>
        <taxon>Solanaceae</taxon>
        <taxon>Solanoideae</taxon>
        <taxon>Datureae</taxon>
        <taxon>Datura</taxon>
    </lineage>
</organism>
<comment type="caution">
    <text evidence="1">The sequence shown here is derived from an EMBL/GenBank/DDBJ whole genome shotgun (WGS) entry which is preliminary data.</text>
</comment>
<dbReference type="Proteomes" id="UP000823775">
    <property type="component" value="Unassembled WGS sequence"/>
</dbReference>
<name>A0ABS8SVR2_DATST</name>
<reference evidence="1 2" key="1">
    <citation type="journal article" date="2021" name="BMC Genomics">
        <title>Datura genome reveals duplications of psychoactive alkaloid biosynthetic genes and high mutation rate following tissue culture.</title>
        <authorList>
            <person name="Rajewski A."/>
            <person name="Carter-House D."/>
            <person name="Stajich J."/>
            <person name="Litt A."/>
        </authorList>
    </citation>
    <scope>NUCLEOTIDE SEQUENCE [LARGE SCALE GENOMIC DNA]</scope>
    <source>
        <strain evidence="1">AR-01</strain>
    </source>
</reference>
<accession>A0ABS8SVR2</accession>
<dbReference type="EMBL" id="JACEIK010000841">
    <property type="protein sequence ID" value="MCD7462859.1"/>
    <property type="molecule type" value="Genomic_DNA"/>
</dbReference>